<evidence type="ECO:0000256" key="8">
    <source>
        <dbReference type="SAM" id="MobiDB-lite"/>
    </source>
</evidence>
<sequence length="273" mass="29510">MAAAFIGGKAAPAPTEKTTPYARPTNGSSSKSAASAPDSPPRDAPDGSLPPKLKALAAKGFTFSRSAPHRIVVYTDGSSLGNGKKKARAGLGVFWGGEGEAYAANLSERVPGEPQTNNRGELLSIIRALETCPYPDVPLEIRTDSQYSINCITKFLPGWLKNGWKTSTGEVKNVEMIKHLLVLLRRRGPDAQVKFKYVRGHAGHAGNEAADRLARMGSASAEVAERTDWLDPDDVEFPKAKARTHSDVEVEIDPAWLMTDEEMLRLEKSLADE</sequence>
<dbReference type="PANTHER" id="PTHR10642:SF26">
    <property type="entry name" value="RIBONUCLEASE H1"/>
    <property type="match status" value="1"/>
</dbReference>
<evidence type="ECO:0000256" key="7">
    <source>
        <dbReference type="ARBA" id="ARBA00022801"/>
    </source>
</evidence>
<comment type="similarity">
    <text evidence="2">Belongs to the RNase H family.</text>
</comment>
<evidence type="ECO:0000256" key="4">
    <source>
        <dbReference type="ARBA" id="ARBA00022722"/>
    </source>
</evidence>
<keyword evidence="4" id="KW-0540">Nuclease</keyword>
<organism evidence="10 11">
    <name type="scientific">Vanrija humicola</name>
    <name type="common">Yeast</name>
    <name type="synonym">Cryptococcus humicola</name>
    <dbReference type="NCBI Taxonomy" id="5417"/>
    <lineage>
        <taxon>Eukaryota</taxon>
        <taxon>Fungi</taxon>
        <taxon>Dikarya</taxon>
        <taxon>Basidiomycota</taxon>
        <taxon>Agaricomycotina</taxon>
        <taxon>Tremellomycetes</taxon>
        <taxon>Trichosporonales</taxon>
        <taxon>Trichosporonaceae</taxon>
        <taxon>Vanrija</taxon>
    </lineage>
</organism>
<accession>A0A7D8YUE5</accession>
<evidence type="ECO:0000313" key="11">
    <source>
        <dbReference type="Proteomes" id="UP000473826"/>
    </source>
</evidence>
<dbReference type="GO" id="GO:0004523">
    <property type="term" value="F:RNA-DNA hybrid ribonuclease activity"/>
    <property type="evidence" value="ECO:0007669"/>
    <property type="project" value="UniProtKB-EC"/>
</dbReference>
<feature type="compositionally biased region" description="Low complexity" evidence="8">
    <location>
        <begin position="1"/>
        <end position="14"/>
    </location>
</feature>
<dbReference type="InterPro" id="IPR036397">
    <property type="entry name" value="RNaseH_sf"/>
</dbReference>
<proteinExistence type="inferred from homology"/>
<dbReference type="PANTHER" id="PTHR10642">
    <property type="entry name" value="RIBONUCLEASE H1"/>
    <property type="match status" value="1"/>
</dbReference>
<reference evidence="10 11" key="1">
    <citation type="journal article" date="2019" name="PLoS Genet.">
        <title>Convergent evolution of linked mating-type loci in basidiomycete fungi.</title>
        <authorList>
            <person name="Sun S."/>
            <person name="Coelho M.A."/>
            <person name="Heitman J."/>
            <person name="Nowrousian M."/>
        </authorList>
    </citation>
    <scope>NUCLEOTIDE SEQUENCE [LARGE SCALE GENOMIC DNA]</scope>
    <source>
        <strain evidence="10 11">CBS 4282</strain>
    </source>
</reference>
<feature type="compositionally biased region" description="Low complexity" evidence="8">
    <location>
        <begin position="28"/>
        <end position="37"/>
    </location>
</feature>
<feature type="region of interest" description="Disordered" evidence="8">
    <location>
        <begin position="1"/>
        <end position="51"/>
    </location>
</feature>
<evidence type="ECO:0000256" key="2">
    <source>
        <dbReference type="ARBA" id="ARBA00005300"/>
    </source>
</evidence>
<dbReference type="InterPro" id="IPR012337">
    <property type="entry name" value="RNaseH-like_sf"/>
</dbReference>
<dbReference type="EMBL" id="QKWK01000009">
    <property type="protein sequence ID" value="TXT07222.1"/>
    <property type="molecule type" value="Genomic_DNA"/>
</dbReference>
<dbReference type="InterPro" id="IPR050092">
    <property type="entry name" value="RNase_H"/>
</dbReference>
<protein>
    <recommendedName>
        <fullName evidence="3">ribonuclease H</fullName>
        <ecNumber evidence="3">3.1.26.4</ecNumber>
    </recommendedName>
</protein>
<dbReference type="Proteomes" id="UP000473826">
    <property type="component" value="Unassembled WGS sequence"/>
</dbReference>
<dbReference type="PROSITE" id="PS50879">
    <property type="entry name" value="RNASE_H_1"/>
    <property type="match status" value="1"/>
</dbReference>
<gene>
    <name evidence="10" type="ORF">VHUM_03392</name>
</gene>
<dbReference type="GO" id="GO:0046872">
    <property type="term" value="F:metal ion binding"/>
    <property type="evidence" value="ECO:0007669"/>
    <property type="project" value="UniProtKB-KW"/>
</dbReference>
<evidence type="ECO:0000313" key="10">
    <source>
        <dbReference type="EMBL" id="TXT07222.1"/>
    </source>
</evidence>
<keyword evidence="11" id="KW-1185">Reference proteome</keyword>
<dbReference type="Gene3D" id="3.30.420.10">
    <property type="entry name" value="Ribonuclease H-like superfamily/Ribonuclease H"/>
    <property type="match status" value="1"/>
</dbReference>
<dbReference type="EC" id="3.1.26.4" evidence="3"/>
<keyword evidence="5" id="KW-0479">Metal-binding</keyword>
<dbReference type="OrthoDB" id="245563at2759"/>
<evidence type="ECO:0000256" key="3">
    <source>
        <dbReference type="ARBA" id="ARBA00012180"/>
    </source>
</evidence>
<dbReference type="GO" id="GO:0003676">
    <property type="term" value="F:nucleic acid binding"/>
    <property type="evidence" value="ECO:0007669"/>
    <property type="project" value="InterPro"/>
</dbReference>
<dbReference type="Pfam" id="PF00075">
    <property type="entry name" value="RNase_H"/>
    <property type="match status" value="1"/>
</dbReference>
<evidence type="ECO:0000256" key="1">
    <source>
        <dbReference type="ARBA" id="ARBA00000077"/>
    </source>
</evidence>
<evidence type="ECO:0000256" key="6">
    <source>
        <dbReference type="ARBA" id="ARBA00022759"/>
    </source>
</evidence>
<keyword evidence="6" id="KW-0255">Endonuclease</keyword>
<dbReference type="GO" id="GO:0043137">
    <property type="term" value="P:DNA replication, removal of RNA primer"/>
    <property type="evidence" value="ECO:0007669"/>
    <property type="project" value="TreeGrafter"/>
</dbReference>
<dbReference type="SUPFAM" id="SSF53098">
    <property type="entry name" value="Ribonuclease H-like"/>
    <property type="match status" value="1"/>
</dbReference>
<comment type="catalytic activity">
    <reaction evidence="1">
        <text>Endonucleolytic cleavage to 5'-phosphomonoester.</text>
        <dbReference type="EC" id="3.1.26.4"/>
    </reaction>
</comment>
<dbReference type="CDD" id="cd09280">
    <property type="entry name" value="RNase_HI_eukaryote_like"/>
    <property type="match status" value="1"/>
</dbReference>
<name>A0A7D8YUE5_VANHU</name>
<dbReference type="AlphaFoldDB" id="A0A7D8YUE5"/>
<dbReference type="InterPro" id="IPR002156">
    <property type="entry name" value="RNaseH_domain"/>
</dbReference>
<evidence type="ECO:0000256" key="5">
    <source>
        <dbReference type="ARBA" id="ARBA00022723"/>
    </source>
</evidence>
<keyword evidence="7" id="KW-0378">Hydrolase</keyword>
<comment type="caution">
    <text evidence="10">The sequence shown here is derived from an EMBL/GenBank/DDBJ whole genome shotgun (WGS) entry which is preliminary data.</text>
</comment>
<feature type="domain" description="RNase H type-1" evidence="9">
    <location>
        <begin position="67"/>
        <end position="219"/>
    </location>
</feature>
<evidence type="ECO:0000259" key="9">
    <source>
        <dbReference type="PROSITE" id="PS50879"/>
    </source>
</evidence>